<gene>
    <name evidence="3" type="ORF">GCM10023144_20490</name>
</gene>
<evidence type="ECO:0000313" key="3">
    <source>
        <dbReference type="EMBL" id="GAA4331618.1"/>
    </source>
</evidence>
<dbReference type="InterPro" id="IPR042100">
    <property type="entry name" value="Bug_dom1"/>
</dbReference>
<reference evidence="4" key="1">
    <citation type="journal article" date="2019" name="Int. J. Syst. Evol. Microbiol.">
        <title>The Global Catalogue of Microorganisms (GCM) 10K type strain sequencing project: providing services to taxonomists for standard genome sequencing and annotation.</title>
        <authorList>
            <consortium name="The Broad Institute Genomics Platform"/>
            <consortium name="The Broad Institute Genome Sequencing Center for Infectious Disease"/>
            <person name="Wu L."/>
            <person name="Ma J."/>
        </authorList>
    </citation>
    <scope>NUCLEOTIDE SEQUENCE [LARGE SCALE GENOMIC DNA]</scope>
    <source>
        <strain evidence="4">JCM 17666</strain>
    </source>
</reference>
<organism evidence="3 4">
    <name type="scientific">Pigmentiphaga soli</name>
    <dbReference type="NCBI Taxonomy" id="1007095"/>
    <lineage>
        <taxon>Bacteria</taxon>
        <taxon>Pseudomonadati</taxon>
        <taxon>Pseudomonadota</taxon>
        <taxon>Betaproteobacteria</taxon>
        <taxon>Burkholderiales</taxon>
        <taxon>Alcaligenaceae</taxon>
        <taxon>Pigmentiphaga</taxon>
    </lineage>
</organism>
<dbReference type="PANTHER" id="PTHR42928:SF5">
    <property type="entry name" value="BLR1237 PROTEIN"/>
    <property type="match status" value="1"/>
</dbReference>
<dbReference type="Proteomes" id="UP001501671">
    <property type="component" value="Unassembled WGS sequence"/>
</dbReference>
<sequence>MHIVAKLSLLCPALAATACIATARAADAYPSRPLRLVVGYAAGGGADTAARVVAQALGNDLGQAAVVENKPGGSGVIAVGSVAKAPADGYTLLVISAGELVQPLLRDDLSYDFQKDLVPVAFLGISPFVLVVHPAVPARTVAELVAYGKSAPGKLNFGSSGVGTSPHLAGELFSMMSGTPMAHIPYKGGAQAANATMSGEIQVSFPAATSALPLVQAGKVRALAVTTLQRTAFMPELPTLDELGLKGFHRSSWYAVMAPAGTPPATIATLNEAVNRVLKDAGVRRALEGQGIEPGGGSAAALGDMIRTEMKQNEQIIEKAGLKKAS</sequence>
<dbReference type="PIRSF" id="PIRSF017082">
    <property type="entry name" value="YflP"/>
    <property type="match status" value="1"/>
</dbReference>
<proteinExistence type="inferred from homology"/>
<feature type="chain" id="PRO_5046652064" evidence="2">
    <location>
        <begin position="26"/>
        <end position="326"/>
    </location>
</feature>
<dbReference type="PANTHER" id="PTHR42928">
    <property type="entry name" value="TRICARBOXYLATE-BINDING PROTEIN"/>
    <property type="match status" value="1"/>
</dbReference>
<dbReference type="Gene3D" id="3.40.190.150">
    <property type="entry name" value="Bordetella uptake gene, domain 1"/>
    <property type="match status" value="1"/>
</dbReference>
<dbReference type="RefSeq" id="WP_345248984.1">
    <property type="nucleotide sequence ID" value="NZ_BAABFO010000008.1"/>
</dbReference>
<dbReference type="Pfam" id="PF03401">
    <property type="entry name" value="TctC"/>
    <property type="match status" value="1"/>
</dbReference>
<dbReference type="PROSITE" id="PS51257">
    <property type="entry name" value="PROKAR_LIPOPROTEIN"/>
    <property type="match status" value="1"/>
</dbReference>
<dbReference type="Gene3D" id="3.40.190.10">
    <property type="entry name" value="Periplasmic binding protein-like II"/>
    <property type="match status" value="1"/>
</dbReference>
<evidence type="ECO:0000313" key="4">
    <source>
        <dbReference type="Proteomes" id="UP001501671"/>
    </source>
</evidence>
<evidence type="ECO:0000256" key="1">
    <source>
        <dbReference type="ARBA" id="ARBA00006987"/>
    </source>
</evidence>
<dbReference type="EMBL" id="BAABFO010000008">
    <property type="protein sequence ID" value="GAA4331618.1"/>
    <property type="molecule type" value="Genomic_DNA"/>
</dbReference>
<protein>
    <submittedName>
        <fullName evidence="3">Tripartite tricarboxylate transporter substrate binding protein</fullName>
    </submittedName>
</protein>
<evidence type="ECO:0000256" key="2">
    <source>
        <dbReference type="SAM" id="SignalP"/>
    </source>
</evidence>
<dbReference type="InterPro" id="IPR005064">
    <property type="entry name" value="BUG"/>
</dbReference>
<dbReference type="CDD" id="cd13578">
    <property type="entry name" value="PBP2_Bug27"/>
    <property type="match status" value="1"/>
</dbReference>
<name>A0ABP8GY16_9BURK</name>
<keyword evidence="4" id="KW-1185">Reference proteome</keyword>
<comment type="similarity">
    <text evidence="1">Belongs to the UPF0065 (bug) family.</text>
</comment>
<feature type="signal peptide" evidence="2">
    <location>
        <begin position="1"/>
        <end position="25"/>
    </location>
</feature>
<dbReference type="SUPFAM" id="SSF53850">
    <property type="entry name" value="Periplasmic binding protein-like II"/>
    <property type="match status" value="1"/>
</dbReference>
<keyword evidence="2" id="KW-0732">Signal</keyword>
<comment type="caution">
    <text evidence="3">The sequence shown here is derived from an EMBL/GenBank/DDBJ whole genome shotgun (WGS) entry which is preliminary data.</text>
</comment>
<accession>A0ABP8GY16</accession>